<feature type="region of interest" description="Disordered" evidence="1">
    <location>
        <begin position="1"/>
        <end position="20"/>
    </location>
</feature>
<feature type="compositionally biased region" description="Pro residues" evidence="1">
    <location>
        <begin position="1"/>
        <end position="11"/>
    </location>
</feature>
<sequence length="172" mass="18164">MVPDGTPPPPGHLSATEWWPTARPGHHVPHVWLARGSERVSTSDLVSPTGLTLFVDASSSALWQDAVAGRPDRVTVVTVGDALVDDTGEWANVRGTRPTGAVLVRPDRHVAWRVAVAPADPAAELQAVLDRLLRTPPATGWNPADSLAGITEAGEALRVTAARAPQLFTVTD</sequence>
<protein>
    <submittedName>
        <fullName evidence="2">Unannotated protein</fullName>
    </submittedName>
</protein>
<dbReference type="AlphaFoldDB" id="A0A6J7IUM6"/>
<proteinExistence type="predicted"/>
<dbReference type="Gene3D" id="3.40.30.120">
    <property type="match status" value="1"/>
</dbReference>
<accession>A0A6J7IUM6</accession>
<evidence type="ECO:0000256" key="1">
    <source>
        <dbReference type="SAM" id="MobiDB-lite"/>
    </source>
</evidence>
<organism evidence="2">
    <name type="scientific">freshwater metagenome</name>
    <dbReference type="NCBI Taxonomy" id="449393"/>
    <lineage>
        <taxon>unclassified sequences</taxon>
        <taxon>metagenomes</taxon>
        <taxon>ecological metagenomes</taxon>
    </lineage>
</organism>
<reference evidence="2" key="1">
    <citation type="submission" date="2020-05" db="EMBL/GenBank/DDBJ databases">
        <authorList>
            <person name="Chiriac C."/>
            <person name="Salcher M."/>
            <person name="Ghai R."/>
            <person name="Kavagutti S V."/>
        </authorList>
    </citation>
    <scope>NUCLEOTIDE SEQUENCE</scope>
</reference>
<name>A0A6J7IUM6_9ZZZZ</name>
<gene>
    <name evidence="2" type="ORF">UFOPK3609_02127</name>
</gene>
<dbReference type="Pfam" id="PF21274">
    <property type="entry name" value="Rng_hyd_C"/>
    <property type="match status" value="1"/>
</dbReference>
<dbReference type="EMBL" id="CAFBMQ010000427">
    <property type="protein sequence ID" value="CAB4934555.1"/>
    <property type="molecule type" value="Genomic_DNA"/>
</dbReference>
<evidence type="ECO:0000313" key="2">
    <source>
        <dbReference type="EMBL" id="CAB4934555.1"/>
    </source>
</evidence>